<keyword evidence="6" id="KW-0408">Iron</keyword>
<evidence type="ECO:0000256" key="2">
    <source>
        <dbReference type="ARBA" id="ARBA00011032"/>
    </source>
</evidence>
<dbReference type="InterPro" id="IPR001203">
    <property type="entry name" value="OxRdtase_Ald_Fedxn_C"/>
</dbReference>
<keyword evidence="3" id="KW-0004">4Fe-4S</keyword>
<dbReference type="GO" id="GO:0016625">
    <property type="term" value="F:oxidoreductase activity, acting on the aldehyde or oxo group of donors, iron-sulfur protein as acceptor"/>
    <property type="evidence" value="ECO:0007669"/>
    <property type="project" value="InterPro"/>
</dbReference>
<dbReference type="InterPro" id="IPR013985">
    <property type="entry name" value="Ald_Fedxn_OxRdtase_dom3"/>
</dbReference>
<proteinExistence type="inferred from homology"/>
<dbReference type="Gene3D" id="1.10.599.10">
    <property type="entry name" value="Aldehyde Ferredoxin Oxidoreductase Protein, subunit A, domain 3"/>
    <property type="match status" value="1"/>
</dbReference>
<dbReference type="Gene3D" id="1.10.569.10">
    <property type="entry name" value="Aldehyde Ferredoxin Oxidoreductase Protein, subunit A, domain 2"/>
    <property type="match status" value="1"/>
</dbReference>
<feature type="domain" description="Aldehyde ferredoxin oxidoreductase N-terminal" evidence="9">
    <location>
        <begin position="5"/>
        <end position="207"/>
    </location>
</feature>
<dbReference type="AlphaFoldDB" id="A0A7C4BAZ6"/>
<protein>
    <submittedName>
        <fullName evidence="10">Aldehyde ferredoxin oxidoreductase</fullName>
    </submittedName>
</protein>
<evidence type="ECO:0000256" key="3">
    <source>
        <dbReference type="ARBA" id="ARBA00022485"/>
    </source>
</evidence>
<evidence type="ECO:0000256" key="8">
    <source>
        <dbReference type="ARBA" id="ARBA00049934"/>
    </source>
</evidence>
<gene>
    <name evidence="10" type="ORF">ENV17_03905</name>
</gene>
<dbReference type="EMBL" id="DTFI01000091">
    <property type="protein sequence ID" value="HGI43514.1"/>
    <property type="molecule type" value="Genomic_DNA"/>
</dbReference>
<keyword evidence="4" id="KW-0479">Metal-binding</keyword>
<comment type="cofactor">
    <cofactor evidence="1">
        <name>[4Fe-4S] cluster</name>
        <dbReference type="ChEBI" id="CHEBI:49883"/>
    </cofactor>
</comment>
<sequence>MPTPYRGIFVLVDLRRREVRRLEVSKNLYRQFIGGASIAAALFTELAAGRPEPLSPENPLIFSTGPLTGTSAPTSGRYAAAARSPLTGLWGEATSGGRFGPQLKFSGFDGLVLVGAADRPVYLWVSDGKVEIRDATHFWGLGTYETMRLVREETDRQASVACIGPAGENLVRFAAIINDSGRAAARTGLGAVMGSKKVKAIAAAGDKGLIAAREEFEAFARELWRKVASASSSQALRELGTMSYFELGPDFGGVPAKCFTSLEFDYTSLSGLKLKEEFRVEATACYTCPIGCGRRVFLGDLVVDGPEYETATSLGSLNMISDLREVVLANHLCNDLGLDTISTGVVIAFLHYAAEKGLVGVAPAWGDGEKLRSLVKSIAYRQGVGAVLAEGVREAARKLGVPEGVAAHVKGLEIPMHDPRAFFSVALSYITGPRGACHLRADTYLADIGAFIDEELGLGPSDFHTLAGKAELVARMQDLREVYNAAIVCVFSNITSSELSKLLSLATGWEFTPRTLVEAGSRSFTLKRLINNAFGAGRKDDKLPEIVLEPYFSGPIQGLSPREELDAALAEYYKVRGWDPETGIPLEETVASLNLSGYAAKLAVQPPRSGLPSSP</sequence>
<keyword evidence="5" id="KW-0560">Oxidoreductase</keyword>
<reference evidence="10" key="1">
    <citation type="journal article" date="2020" name="mSystems">
        <title>Genome- and Community-Level Interaction Insights into Carbon Utilization and Element Cycling Functions of Hydrothermarchaeota in Hydrothermal Sediment.</title>
        <authorList>
            <person name="Zhou Z."/>
            <person name="Liu Y."/>
            <person name="Xu W."/>
            <person name="Pan J."/>
            <person name="Luo Z.H."/>
            <person name="Li M."/>
        </authorList>
    </citation>
    <scope>NUCLEOTIDE SEQUENCE [LARGE SCALE GENOMIC DNA]</scope>
    <source>
        <strain evidence="10">SpSt-735</strain>
    </source>
</reference>
<evidence type="ECO:0000256" key="6">
    <source>
        <dbReference type="ARBA" id="ARBA00023004"/>
    </source>
</evidence>
<dbReference type="SMART" id="SM00790">
    <property type="entry name" value="AFOR_N"/>
    <property type="match status" value="1"/>
</dbReference>
<dbReference type="Pfam" id="PF01314">
    <property type="entry name" value="AFOR_C"/>
    <property type="match status" value="1"/>
</dbReference>
<dbReference type="PANTHER" id="PTHR30038:SF0">
    <property type="entry name" value="TUNGSTEN-CONTAINING ALDEHYDE FERREDOXIN OXIDOREDUCTASE"/>
    <property type="match status" value="1"/>
</dbReference>
<dbReference type="InterPro" id="IPR051919">
    <property type="entry name" value="W-dependent_AOR"/>
</dbReference>
<dbReference type="InterPro" id="IPR013984">
    <property type="entry name" value="Ald_Fedxn_OxRdtase_dom2"/>
</dbReference>
<dbReference type="InterPro" id="IPR036503">
    <property type="entry name" value="Ald_Fedxn_OxRdtase_N_sf"/>
</dbReference>
<dbReference type="SUPFAM" id="SSF48310">
    <property type="entry name" value="Aldehyde ferredoxin oxidoreductase, C-terminal domains"/>
    <property type="match status" value="1"/>
</dbReference>
<comment type="caution">
    <text evidence="10">The sequence shown here is derived from an EMBL/GenBank/DDBJ whole genome shotgun (WGS) entry which is preliminary data.</text>
</comment>
<evidence type="ECO:0000256" key="7">
    <source>
        <dbReference type="ARBA" id="ARBA00023014"/>
    </source>
</evidence>
<dbReference type="GO" id="GO:0051539">
    <property type="term" value="F:4 iron, 4 sulfur cluster binding"/>
    <property type="evidence" value="ECO:0007669"/>
    <property type="project" value="UniProtKB-KW"/>
</dbReference>
<name>A0A7C4BAZ6_THEPE</name>
<comment type="cofactor">
    <cofactor evidence="8">
        <name>tungstopterin</name>
        <dbReference type="ChEBI" id="CHEBI:30402"/>
    </cofactor>
</comment>
<evidence type="ECO:0000313" key="10">
    <source>
        <dbReference type="EMBL" id="HGI43514.1"/>
    </source>
</evidence>
<evidence type="ECO:0000256" key="4">
    <source>
        <dbReference type="ARBA" id="ARBA00022723"/>
    </source>
</evidence>
<dbReference type="GO" id="GO:0046872">
    <property type="term" value="F:metal ion binding"/>
    <property type="evidence" value="ECO:0007669"/>
    <property type="project" value="UniProtKB-KW"/>
</dbReference>
<dbReference type="InterPro" id="IPR036021">
    <property type="entry name" value="Tungsten_al_ferr_oxy-like_C"/>
</dbReference>
<dbReference type="Gene3D" id="3.60.9.10">
    <property type="entry name" value="Aldehyde ferredoxin oxidoreductase, N-terminal domain"/>
    <property type="match status" value="1"/>
</dbReference>
<organism evidence="10">
    <name type="scientific">Thermofilum pendens</name>
    <dbReference type="NCBI Taxonomy" id="2269"/>
    <lineage>
        <taxon>Archaea</taxon>
        <taxon>Thermoproteota</taxon>
        <taxon>Thermoprotei</taxon>
        <taxon>Thermofilales</taxon>
        <taxon>Thermofilaceae</taxon>
        <taxon>Thermofilum</taxon>
    </lineage>
</organism>
<dbReference type="InterPro" id="IPR013983">
    <property type="entry name" value="Ald_Fedxn_OxRdtase_N"/>
</dbReference>
<evidence type="ECO:0000259" key="9">
    <source>
        <dbReference type="SMART" id="SM00790"/>
    </source>
</evidence>
<keyword evidence="7" id="KW-0411">Iron-sulfur</keyword>
<dbReference type="Pfam" id="PF02730">
    <property type="entry name" value="AFOR_N"/>
    <property type="match status" value="1"/>
</dbReference>
<dbReference type="PANTHER" id="PTHR30038">
    <property type="entry name" value="ALDEHYDE FERREDOXIN OXIDOREDUCTASE"/>
    <property type="match status" value="1"/>
</dbReference>
<dbReference type="SUPFAM" id="SSF56228">
    <property type="entry name" value="Aldehyde ferredoxin oxidoreductase, N-terminal domain"/>
    <property type="match status" value="1"/>
</dbReference>
<evidence type="ECO:0000256" key="1">
    <source>
        <dbReference type="ARBA" id="ARBA00001966"/>
    </source>
</evidence>
<evidence type="ECO:0000256" key="5">
    <source>
        <dbReference type="ARBA" id="ARBA00023002"/>
    </source>
</evidence>
<comment type="similarity">
    <text evidence="2">Belongs to the AOR/FOR family.</text>
</comment>
<accession>A0A7C4BAZ6</accession>
<dbReference type="GO" id="GO:0009055">
    <property type="term" value="F:electron transfer activity"/>
    <property type="evidence" value="ECO:0007669"/>
    <property type="project" value="InterPro"/>
</dbReference>